<dbReference type="AlphaFoldDB" id="A0A1D8GEA3"/>
<dbReference type="PANTHER" id="PTHR36450">
    <property type="entry name" value="THIOREDOXIN"/>
    <property type="match status" value="1"/>
</dbReference>
<proteinExistence type="predicted"/>
<dbReference type="EMBL" id="CP017269">
    <property type="protein sequence ID" value="AOT69239.1"/>
    <property type="molecule type" value="Genomic_DNA"/>
</dbReference>
<reference evidence="4 5" key="1">
    <citation type="submission" date="2016-09" db="EMBL/GenBank/DDBJ databases">
        <title>Genomic analysis reveals versatility of anaerobic energy metabolism of Geosporobacter ferrireducens IRF9 of phylum Firmicutes.</title>
        <authorList>
            <person name="Kim S.-J."/>
        </authorList>
    </citation>
    <scope>NUCLEOTIDE SEQUENCE [LARGE SCALE GENOMIC DNA]</scope>
    <source>
        <strain evidence="4 5">IRF9</strain>
    </source>
</reference>
<evidence type="ECO:0000259" key="3">
    <source>
        <dbReference type="Pfam" id="PF13192"/>
    </source>
</evidence>
<feature type="domain" description="Thioredoxin-like fold" evidence="3">
    <location>
        <begin position="1"/>
        <end position="75"/>
    </location>
</feature>
<feature type="disulfide bond" description="Redox-active" evidence="2">
    <location>
        <begin position="10"/>
        <end position="13"/>
    </location>
</feature>
<evidence type="ECO:0000313" key="4">
    <source>
        <dbReference type="EMBL" id="AOT69239.1"/>
    </source>
</evidence>
<keyword evidence="5" id="KW-1185">Reference proteome</keyword>
<dbReference type="NCBIfam" id="TIGR00412">
    <property type="entry name" value="redox_disulf_2"/>
    <property type="match status" value="1"/>
</dbReference>
<evidence type="ECO:0000313" key="5">
    <source>
        <dbReference type="Proteomes" id="UP000095743"/>
    </source>
</evidence>
<protein>
    <submittedName>
        <fullName evidence="4">Redox-active disulfide protein 2</fullName>
    </submittedName>
</protein>
<dbReference type="InterPro" id="IPR005243">
    <property type="entry name" value="THIRX-like_proc"/>
</dbReference>
<sequence>MLIQVLGPGCKNCKTVESNVKEALQALNMEATVEKVTDFSDIINLGVMKTPGLIIEGEIKASGRIPSTEEIKGFLTK</sequence>
<dbReference type="PIRSF" id="PIRSF037031">
    <property type="entry name" value="Redox_disulphide_2"/>
    <property type="match status" value="1"/>
</dbReference>
<keyword evidence="2" id="KW-0676">Redox-active center</keyword>
<dbReference type="OrthoDB" id="9800630at2"/>
<accession>A0A1D8GEA3</accession>
<evidence type="ECO:0000256" key="2">
    <source>
        <dbReference type="PIRSR" id="PIRSR037031-51"/>
    </source>
</evidence>
<feature type="active site" description="Nucleophile" evidence="1">
    <location>
        <position position="13"/>
    </location>
</feature>
<dbReference type="KEGG" id="gfe:Gferi_06470"/>
<dbReference type="Gene3D" id="3.40.30.10">
    <property type="entry name" value="Glutaredoxin"/>
    <property type="match status" value="1"/>
</dbReference>
<dbReference type="PANTHER" id="PTHR36450:SF1">
    <property type="entry name" value="THIOREDOXIN"/>
    <property type="match status" value="1"/>
</dbReference>
<feature type="active site" description="Nucleophile" evidence="1">
    <location>
        <position position="10"/>
    </location>
</feature>
<dbReference type="InterPro" id="IPR036249">
    <property type="entry name" value="Thioredoxin-like_sf"/>
</dbReference>
<keyword evidence="2" id="KW-1015">Disulfide bond</keyword>
<dbReference type="Proteomes" id="UP000095743">
    <property type="component" value="Chromosome"/>
</dbReference>
<dbReference type="SUPFAM" id="SSF52833">
    <property type="entry name" value="Thioredoxin-like"/>
    <property type="match status" value="1"/>
</dbReference>
<dbReference type="RefSeq" id="WP_069974805.1">
    <property type="nucleotide sequence ID" value="NZ_CP017269.1"/>
</dbReference>
<organism evidence="4 5">
    <name type="scientific">Geosporobacter ferrireducens</name>
    <dbReference type="NCBI Taxonomy" id="1424294"/>
    <lineage>
        <taxon>Bacteria</taxon>
        <taxon>Bacillati</taxon>
        <taxon>Bacillota</taxon>
        <taxon>Clostridia</taxon>
        <taxon>Peptostreptococcales</taxon>
        <taxon>Thermotaleaceae</taxon>
        <taxon>Geosporobacter</taxon>
    </lineage>
</organism>
<evidence type="ECO:0000256" key="1">
    <source>
        <dbReference type="PIRSR" id="PIRSR037031-50"/>
    </source>
</evidence>
<name>A0A1D8GEA3_9FIRM</name>
<dbReference type="InterPro" id="IPR012336">
    <property type="entry name" value="Thioredoxin-like_fold"/>
</dbReference>
<dbReference type="STRING" id="1424294.Gferi_06470"/>
<dbReference type="Pfam" id="PF13192">
    <property type="entry name" value="Thioredoxin_3"/>
    <property type="match status" value="1"/>
</dbReference>
<gene>
    <name evidence="4" type="ORF">Gferi_06470</name>
</gene>